<dbReference type="Proteomes" id="UP001500866">
    <property type="component" value="Unassembled WGS sequence"/>
</dbReference>
<dbReference type="RefSeq" id="WP_343811343.1">
    <property type="nucleotide sequence ID" value="NZ_BAAADS010000009.1"/>
</dbReference>
<comment type="caution">
    <text evidence="2">The sequence shown here is derived from an EMBL/GenBank/DDBJ whole genome shotgun (WGS) entry which is preliminary data.</text>
</comment>
<evidence type="ECO:0000256" key="1">
    <source>
        <dbReference type="SAM" id="MobiDB-lite"/>
    </source>
</evidence>
<accession>A0ABN1FUC9</accession>
<reference evidence="2 3" key="1">
    <citation type="journal article" date="2019" name="Int. J. Syst. Evol. Microbiol.">
        <title>The Global Catalogue of Microorganisms (GCM) 10K type strain sequencing project: providing services to taxonomists for standard genome sequencing and annotation.</title>
        <authorList>
            <consortium name="The Broad Institute Genomics Platform"/>
            <consortium name="The Broad Institute Genome Sequencing Center for Infectious Disease"/>
            <person name="Wu L."/>
            <person name="Ma J."/>
        </authorList>
    </citation>
    <scope>NUCLEOTIDE SEQUENCE [LARGE SCALE GENOMIC DNA]</scope>
    <source>
        <strain evidence="2 3">JCM 15395</strain>
    </source>
</reference>
<name>A0ABN1FUC9_9BACI</name>
<evidence type="ECO:0000313" key="3">
    <source>
        <dbReference type="Proteomes" id="UP001500866"/>
    </source>
</evidence>
<dbReference type="EMBL" id="BAAADS010000009">
    <property type="protein sequence ID" value="GAA0597991.1"/>
    <property type="molecule type" value="Genomic_DNA"/>
</dbReference>
<keyword evidence="3" id="KW-1185">Reference proteome</keyword>
<gene>
    <name evidence="2" type="ORF">GCM10009001_12640</name>
</gene>
<sequence length="60" mass="6463">MELAVCWSGTDKIEAAVFFTEAVDKTAEPADKMTEAADKTAEPPDKMTESVDNPADSVTR</sequence>
<feature type="region of interest" description="Disordered" evidence="1">
    <location>
        <begin position="27"/>
        <end position="60"/>
    </location>
</feature>
<evidence type="ECO:0000313" key="2">
    <source>
        <dbReference type="EMBL" id="GAA0597991.1"/>
    </source>
</evidence>
<feature type="compositionally biased region" description="Basic and acidic residues" evidence="1">
    <location>
        <begin position="27"/>
        <end position="49"/>
    </location>
</feature>
<organism evidence="2 3">
    <name type="scientific">Virgibacillus siamensis</name>
    <dbReference type="NCBI Taxonomy" id="480071"/>
    <lineage>
        <taxon>Bacteria</taxon>
        <taxon>Bacillati</taxon>
        <taxon>Bacillota</taxon>
        <taxon>Bacilli</taxon>
        <taxon>Bacillales</taxon>
        <taxon>Bacillaceae</taxon>
        <taxon>Virgibacillus</taxon>
    </lineage>
</organism>
<proteinExistence type="predicted"/>
<protein>
    <submittedName>
        <fullName evidence="2">Uncharacterized protein</fullName>
    </submittedName>
</protein>